<gene>
    <name evidence="2" type="ORF">K7432_016864</name>
</gene>
<organism evidence="2 3">
    <name type="scientific">Basidiobolus ranarum</name>
    <dbReference type="NCBI Taxonomy" id="34480"/>
    <lineage>
        <taxon>Eukaryota</taxon>
        <taxon>Fungi</taxon>
        <taxon>Fungi incertae sedis</taxon>
        <taxon>Zoopagomycota</taxon>
        <taxon>Entomophthoromycotina</taxon>
        <taxon>Basidiobolomycetes</taxon>
        <taxon>Basidiobolales</taxon>
        <taxon>Basidiobolaceae</taxon>
        <taxon>Basidiobolus</taxon>
    </lineage>
</organism>
<accession>A0ABR2VL27</accession>
<proteinExistence type="predicted"/>
<evidence type="ECO:0000313" key="2">
    <source>
        <dbReference type="EMBL" id="KAK9674815.1"/>
    </source>
</evidence>
<name>A0ABR2VL27_9FUNG</name>
<feature type="signal peptide" evidence="1">
    <location>
        <begin position="1"/>
        <end position="23"/>
    </location>
</feature>
<reference evidence="2 3" key="1">
    <citation type="submission" date="2023-04" db="EMBL/GenBank/DDBJ databases">
        <title>Genome of Basidiobolus ranarum AG-B5.</title>
        <authorList>
            <person name="Stajich J.E."/>
            <person name="Carter-House D."/>
            <person name="Gryganskyi A."/>
        </authorList>
    </citation>
    <scope>NUCLEOTIDE SEQUENCE [LARGE SCALE GENOMIC DNA]</scope>
    <source>
        <strain evidence="2 3">AG-B5</strain>
    </source>
</reference>
<dbReference type="EMBL" id="JASJQH010009979">
    <property type="protein sequence ID" value="KAK9674815.1"/>
    <property type="molecule type" value="Genomic_DNA"/>
</dbReference>
<feature type="non-terminal residue" evidence="2">
    <location>
        <position position="90"/>
    </location>
</feature>
<sequence length="90" mass="9554">MHFSSAVFSLLSSAAVLARYVTAAPLDNCNVLTSEQQNLIGLNACNPVKVTVQSVPESVVSFLDNTPYQVGQQDFITPGNLIALLDGSQN</sequence>
<feature type="chain" id="PRO_5047168386" evidence="1">
    <location>
        <begin position="24"/>
        <end position="90"/>
    </location>
</feature>
<evidence type="ECO:0000313" key="3">
    <source>
        <dbReference type="Proteomes" id="UP001479436"/>
    </source>
</evidence>
<dbReference type="Proteomes" id="UP001479436">
    <property type="component" value="Unassembled WGS sequence"/>
</dbReference>
<comment type="caution">
    <text evidence="2">The sequence shown here is derived from an EMBL/GenBank/DDBJ whole genome shotgun (WGS) entry which is preliminary data.</text>
</comment>
<evidence type="ECO:0000256" key="1">
    <source>
        <dbReference type="SAM" id="SignalP"/>
    </source>
</evidence>
<keyword evidence="3" id="KW-1185">Reference proteome</keyword>
<protein>
    <submittedName>
        <fullName evidence="2">Uncharacterized protein</fullName>
    </submittedName>
</protein>
<keyword evidence="1" id="KW-0732">Signal</keyword>